<gene>
    <name evidence="3" type="ORF">J4H91_12525</name>
</gene>
<keyword evidence="4" id="KW-1185">Reference proteome</keyword>
<dbReference type="Pfam" id="PF05362">
    <property type="entry name" value="Lon_C"/>
    <property type="match status" value="1"/>
</dbReference>
<sequence>MRTVEDERRVLRRWLWTAVAACLLLLAAVIPAPFVIERPGPTVDVLGDVELEDGETQPVIEVRGAPASDGEGSLRLLTVSVAGSPQHPRSWLSLVPALIDPSQQVLPVDEVFPSGTTEEQRDAANTVLMDDSQAKAAAAAFRYLGEDVPERIEVAAVIDPGPSVGALLEGDVIVQAGGAPVAGYAELRERIVASGAGKPLELVVERDGAEVETAVTPVVPDGGSEPMLGTTVASEYELPRKVDFSLGDIGGPSAGLVFSLGVVELMTPGSLFDGVQASGTGTIASSGEVGPIGGLEQKMWAASRAGGGLFLMPIGNCADLPERIPDGLEVAPVATLEEAVAAVEAVAEGRSPSGVERCTAG</sequence>
<accession>A0A939M360</accession>
<proteinExistence type="predicted"/>
<organism evidence="3 4">
    <name type="scientific">Leucobacter ruminantium</name>
    <dbReference type="NCBI Taxonomy" id="1289170"/>
    <lineage>
        <taxon>Bacteria</taxon>
        <taxon>Bacillati</taxon>
        <taxon>Actinomycetota</taxon>
        <taxon>Actinomycetes</taxon>
        <taxon>Micrococcales</taxon>
        <taxon>Microbacteriaceae</taxon>
        <taxon>Leucobacter</taxon>
    </lineage>
</organism>
<reference evidence="3" key="1">
    <citation type="submission" date="2021-03" db="EMBL/GenBank/DDBJ databases">
        <title>Leucobacter chromiisoli sp. nov., isolated from chromium-containing soil of chemical plant.</title>
        <authorList>
            <person name="Xu Z."/>
        </authorList>
    </citation>
    <scope>NUCLEOTIDE SEQUENCE</scope>
    <source>
        <strain evidence="3">A2</strain>
    </source>
</reference>
<dbReference type="GO" id="GO:0006508">
    <property type="term" value="P:proteolysis"/>
    <property type="evidence" value="ECO:0007669"/>
    <property type="project" value="InterPro"/>
</dbReference>
<feature type="domain" description="PDZ" evidence="2">
    <location>
        <begin position="151"/>
        <end position="215"/>
    </location>
</feature>
<dbReference type="Pfam" id="PF13180">
    <property type="entry name" value="PDZ_2"/>
    <property type="match status" value="1"/>
</dbReference>
<dbReference type="SUPFAM" id="SSF54211">
    <property type="entry name" value="Ribosomal protein S5 domain 2-like"/>
    <property type="match status" value="1"/>
</dbReference>
<dbReference type="AlphaFoldDB" id="A0A939M360"/>
<evidence type="ECO:0000313" key="3">
    <source>
        <dbReference type="EMBL" id="MBO1806130.1"/>
    </source>
</evidence>
<dbReference type="InterPro" id="IPR001478">
    <property type="entry name" value="PDZ"/>
</dbReference>
<dbReference type="GO" id="GO:0004252">
    <property type="term" value="F:serine-type endopeptidase activity"/>
    <property type="evidence" value="ECO:0007669"/>
    <property type="project" value="InterPro"/>
</dbReference>
<evidence type="ECO:0000259" key="1">
    <source>
        <dbReference type="Pfam" id="PF05362"/>
    </source>
</evidence>
<dbReference type="Gene3D" id="3.30.230.10">
    <property type="match status" value="1"/>
</dbReference>
<dbReference type="Proteomes" id="UP000664398">
    <property type="component" value="Unassembled WGS sequence"/>
</dbReference>
<dbReference type="EMBL" id="JAGDYL010000024">
    <property type="protein sequence ID" value="MBO1806130.1"/>
    <property type="molecule type" value="Genomic_DNA"/>
</dbReference>
<protein>
    <submittedName>
        <fullName evidence="3">PDZ domain-containing protein</fullName>
    </submittedName>
</protein>
<name>A0A939M360_9MICO</name>
<evidence type="ECO:0000313" key="4">
    <source>
        <dbReference type="Proteomes" id="UP000664398"/>
    </source>
</evidence>
<dbReference type="InterPro" id="IPR014721">
    <property type="entry name" value="Ribsml_uS5_D2-typ_fold_subgr"/>
</dbReference>
<dbReference type="InterPro" id="IPR008269">
    <property type="entry name" value="Lon_proteolytic"/>
</dbReference>
<dbReference type="SUPFAM" id="SSF50156">
    <property type="entry name" value="PDZ domain-like"/>
    <property type="match status" value="1"/>
</dbReference>
<dbReference type="GO" id="GO:0004176">
    <property type="term" value="F:ATP-dependent peptidase activity"/>
    <property type="evidence" value="ECO:0007669"/>
    <property type="project" value="InterPro"/>
</dbReference>
<comment type="caution">
    <text evidence="3">The sequence shown here is derived from an EMBL/GenBank/DDBJ whole genome shotgun (WGS) entry which is preliminary data.</text>
</comment>
<dbReference type="InterPro" id="IPR036034">
    <property type="entry name" value="PDZ_sf"/>
</dbReference>
<dbReference type="Gene3D" id="2.30.42.10">
    <property type="match status" value="1"/>
</dbReference>
<evidence type="ECO:0000259" key="2">
    <source>
        <dbReference type="Pfam" id="PF13180"/>
    </source>
</evidence>
<dbReference type="InterPro" id="IPR020568">
    <property type="entry name" value="Ribosomal_Su5_D2-typ_SF"/>
</dbReference>
<feature type="domain" description="Lon proteolytic" evidence="1">
    <location>
        <begin position="251"/>
        <end position="341"/>
    </location>
</feature>